<reference evidence="2 3" key="1">
    <citation type="submission" date="2015-11" db="EMBL/GenBank/DDBJ databases">
        <title>Exploring the genomic traits of fungus-feeding bacterial genus Collimonas.</title>
        <authorList>
            <person name="Song C."/>
            <person name="Schmidt R."/>
            <person name="de Jager V."/>
            <person name="Krzyzanowska D."/>
            <person name="Jongedijk E."/>
            <person name="Cankar K."/>
            <person name="Beekwilder J."/>
            <person name="van Veen A."/>
            <person name="de Boer W."/>
            <person name="van Veen J.A."/>
            <person name="Garbeva P."/>
        </authorList>
    </citation>
    <scope>NUCLEOTIDE SEQUENCE [LARGE SCALE GENOMIC DNA]</scope>
    <source>
        <strain evidence="2 3">Ter6</strain>
    </source>
</reference>
<protein>
    <recommendedName>
        <fullName evidence="1">Insertion element IS402-like domain-containing protein</fullName>
    </recommendedName>
</protein>
<evidence type="ECO:0000313" key="3">
    <source>
        <dbReference type="Proteomes" id="UP000072421"/>
    </source>
</evidence>
<evidence type="ECO:0000259" key="1">
    <source>
        <dbReference type="Pfam" id="PF13340"/>
    </source>
</evidence>
<sequence>MKLRNAQWEKLEPLMTGRAGDSGAKAHNNRLFIDAVLWISAGHRLWHDLPLRFGKWNTTYMRFLRWNKNAVWRRLAAQMQDDQELRMMLERIAVFGDEWCKRIEHRSHKTDSQASYDAAMKQLGGLRSALPAEDDSTLHWLRLVRE</sequence>
<dbReference type="PANTHER" id="PTHR46637:SF1">
    <property type="entry name" value="BLL5188 PROTEIN"/>
    <property type="match status" value="1"/>
</dbReference>
<dbReference type="InterPro" id="IPR025161">
    <property type="entry name" value="IS402-like_dom"/>
</dbReference>
<dbReference type="InterPro" id="IPR052909">
    <property type="entry name" value="Transposase_6_like"/>
</dbReference>
<dbReference type="OrthoDB" id="8781865at2"/>
<gene>
    <name evidence="2" type="ORF">CFter6_3411</name>
</gene>
<dbReference type="AlphaFoldDB" id="A0A127PEJ8"/>
<feature type="domain" description="Insertion element IS402-like" evidence="1">
    <location>
        <begin position="3"/>
        <end position="75"/>
    </location>
</feature>
<dbReference type="PANTHER" id="PTHR46637">
    <property type="entry name" value="TIS1421-TRANSPOSASE PROTEIN A"/>
    <property type="match status" value="1"/>
</dbReference>
<dbReference type="Proteomes" id="UP000072421">
    <property type="component" value="Chromosome"/>
</dbReference>
<dbReference type="RefSeq" id="WP_082814820.1">
    <property type="nucleotide sequence ID" value="NZ_CP013232.1"/>
</dbReference>
<organism evidence="2">
    <name type="scientific">Collimonas fungivorans</name>
    <dbReference type="NCBI Taxonomy" id="158899"/>
    <lineage>
        <taxon>Bacteria</taxon>
        <taxon>Pseudomonadati</taxon>
        <taxon>Pseudomonadota</taxon>
        <taxon>Betaproteobacteria</taxon>
        <taxon>Burkholderiales</taxon>
        <taxon>Oxalobacteraceae</taxon>
        <taxon>Collimonas</taxon>
    </lineage>
</organism>
<evidence type="ECO:0000313" key="2">
    <source>
        <dbReference type="EMBL" id="AMO96044.1"/>
    </source>
</evidence>
<dbReference type="PATRIC" id="fig|158899.10.peg.3391"/>
<dbReference type="Pfam" id="PF13340">
    <property type="entry name" value="DUF4096"/>
    <property type="match status" value="1"/>
</dbReference>
<accession>A0A127PEJ8</accession>
<name>A0A127PEJ8_9BURK</name>
<proteinExistence type="predicted"/>
<dbReference type="EMBL" id="CP013232">
    <property type="protein sequence ID" value="AMO96044.1"/>
    <property type="molecule type" value="Genomic_DNA"/>
</dbReference>